<comment type="caution">
    <text evidence="1">The sequence shown here is derived from an EMBL/GenBank/DDBJ whole genome shotgun (WGS) entry which is preliminary data.</text>
</comment>
<sequence length="382" mass="44814">MAINDFEVAEMGMPCTRESNGTQILIVSAMFPLAKSKHSKEDYAIWLKNFLTPITTDIYMYTTPDLVETVKEFRGDLPITINSAYSSPFDIPPLQGRERVYARMNEIDQEKWHHSPELYAIWNAKPFLLNSAVQALKEKGKVYDYAFWNDGGSFRANHRYTHWPDPDRVQQVWEEGSKLTGTKKEDLLFFPIFETMSENVRDWQEGMGPIANPGGQVSEGSFFGGSPSTIAWFSKTFYAYHDYYISQWMFVGIDQDVFNSLFLLFPERIFTIWVKDQKAPKSPVHHGMAPSKVIPGLHLGYYSGECGDPWFYYQFWLSDRRTRDEMRMIWIEEAQWKRLRWWTERRLCQMTKPRSMMDILKSSFGADWNPPQRNVDIPRLFQ</sequence>
<gene>
    <name evidence="1" type="ORF">JR316_001849</name>
</gene>
<protein>
    <submittedName>
        <fullName evidence="1">Uncharacterized protein</fullName>
    </submittedName>
</protein>
<proteinExistence type="predicted"/>
<dbReference type="EMBL" id="JAFIQS010000002">
    <property type="protein sequence ID" value="KAG5172350.1"/>
    <property type="molecule type" value="Genomic_DNA"/>
</dbReference>
<name>A0A8H7Y724_PSICU</name>
<dbReference type="AlphaFoldDB" id="A0A8H7Y724"/>
<organism evidence="1">
    <name type="scientific">Psilocybe cubensis</name>
    <name type="common">Psychedelic mushroom</name>
    <name type="synonym">Stropharia cubensis</name>
    <dbReference type="NCBI Taxonomy" id="181762"/>
    <lineage>
        <taxon>Eukaryota</taxon>
        <taxon>Fungi</taxon>
        <taxon>Dikarya</taxon>
        <taxon>Basidiomycota</taxon>
        <taxon>Agaricomycotina</taxon>
        <taxon>Agaricomycetes</taxon>
        <taxon>Agaricomycetidae</taxon>
        <taxon>Agaricales</taxon>
        <taxon>Agaricineae</taxon>
        <taxon>Strophariaceae</taxon>
        <taxon>Psilocybe</taxon>
    </lineage>
</organism>
<reference evidence="1" key="1">
    <citation type="submission" date="2021-02" db="EMBL/GenBank/DDBJ databases">
        <title>Psilocybe cubensis genome.</title>
        <authorList>
            <person name="Mckernan K.J."/>
            <person name="Crawford S."/>
            <person name="Trippe A."/>
            <person name="Kane L.T."/>
            <person name="Mclaughlin S."/>
        </authorList>
    </citation>
    <scope>NUCLEOTIDE SEQUENCE [LARGE SCALE GENOMIC DNA]</scope>
    <source>
        <strain evidence="1">MGC-MH-2018</strain>
    </source>
</reference>
<evidence type="ECO:0000313" key="1">
    <source>
        <dbReference type="EMBL" id="KAG5172350.1"/>
    </source>
</evidence>
<dbReference type="OrthoDB" id="411632at2759"/>
<accession>A0A8H7Y724</accession>